<name>A0A368XP33_9BACI</name>
<evidence type="ECO:0000256" key="1">
    <source>
        <dbReference type="SAM" id="MobiDB-lite"/>
    </source>
</evidence>
<reference evidence="2 3" key="1">
    <citation type="submission" date="2018-07" db="EMBL/GenBank/DDBJ databases">
        <title>Genomic Encyclopedia of Type Strains, Phase IV (KMG-IV): sequencing the most valuable type-strain genomes for metagenomic binning, comparative biology and taxonomic classification.</title>
        <authorList>
            <person name="Goeker M."/>
        </authorList>
    </citation>
    <scope>NUCLEOTIDE SEQUENCE [LARGE SCALE GENOMIC DNA]</scope>
    <source>
        <strain evidence="2 3">DSM 27696</strain>
    </source>
</reference>
<accession>A0A368XP33</accession>
<evidence type="ECO:0000313" key="3">
    <source>
        <dbReference type="Proteomes" id="UP000252585"/>
    </source>
</evidence>
<dbReference type="EMBL" id="QPJJ01000007">
    <property type="protein sequence ID" value="RCW69760.1"/>
    <property type="molecule type" value="Genomic_DNA"/>
</dbReference>
<dbReference type="OrthoDB" id="2970540at2"/>
<comment type="caution">
    <text evidence="2">The sequence shown here is derived from an EMBL/GenBank/DDBJ whole genome shotgun (WGS) entry which is preliminary data.</text>
</comment>
<keyword evidence="3" id="KW-1185">Reference proteome</keyword>
<protein>
    <submittedName>
        <fullName evidence="2">Spore coat protein CotO</fullName>
    </submittedName>
</protein>
<sequence length="148" mass="17503">MNIDINRQAKPLLYIDQPRLPYQDPEMQTIFKDRIITKRPKTKKESSEEAKSSEISEKNLELVEEDPPTKKVEKRRFKDFSLEEKINHFLDMPFHVPKPPCEITTDEKIYKGYLIKRSDEFVVLQTPNKAKTIPIKEIDIKDIKLYGL</sequence>
<gene>
    <name evidence="2" type="ORF">DFR57_107149</name>
</gene>
<keyword evidence="2" id="KW-0167">Capsid protein</keyword>
<feature type="compositionally biased region" description="Basic and acidic residues" evidence="1">
    <location>
        <begin position="43"/>
        <end position="68"/>
    </location>
</feature>
<dbReference type="AlphaFoldDB" id="A0A368XP33"/>
<evidence type="ECO:0000313" key="2">
    <source>
        <dbReference type="EMBL" id="RCW69760.1"/>
    </source>
</evidence>
<dbReference type="Proteomes" id="UP000252585">
    <property type="component" value="Unassembled WGS sequence"/>
</dbReference>
<feature type="region of interest" description="Disordered" evidence="1">
    <location>
        <begin position="33"/>
        <end position="68"/>
    </location>
</feature>
<dbReference type="RefSeq" id="WP_114352978.1">
    <property type="nucleotide sequence ID" value="NZ_QPJJ01000007.1"/>
</dbReference>
<proteinExistence type="predicted"/>
<dbReference type="Pfam" id="PF14153">
    <property type="entry name" value="Spore_coat_CotO"/>
    <property type="match status" value="1"/>
</dbReference>
<keyword evidence="2" id="KW-0946">Virion</keyword>
<dbReference type="InterPro" id="IPR025439">
    <property type="entry name" value="Spore_coat_CotO"/>
</dbReference>
<organism evidence="2 3">
    <name type="scientific">Saliterribacillus persicus</name>
    <dbReference type="NCBI Taxonomy" id="930114"/>
    <lineage>
        <taxon>Bacteria</taxon>
        <taxon>Bacillati</taxon>
        <taxon>Bacillota</taxon>
        <taxon>Bacilli</taxon>
        <taxon>Bacillales</taxon>
        <taxon>Bacillaceae</taxon>
        <taxon>Saliterribacillus</taxon>
    </lineage>
</organism>